<dbReference type="EMBL" id="JACRSZ010000001">
    <property type="protein sequence ID" value="MBC8572100.1"/>
    <property type="molecule type" value="Genomic_DNA"/>
</dbReference>
<dbReference type="PANTHER" id="PTHR37806:SF1">
    <property type="entry name" value="PEPTIDASE C39-LIKE DOMAIN-CONTAINING PROTEIN"/>
    <property type="match status" value="1"/>
</dbReference>
<proteinExistence type="predicted"/>
<dbReference type="InterPro" id="IPR039564">
    <property type="entry name" value="Peptidase_C39-like"/>
</dbReference>
<comment type="caution">
    <text evidence="2">The sequence shown here is derived from an EMBL/GenBank/DDBJ whole genome shotgun (WGS) entry which is preliminary data.</text>
</comment>
<dbReference type="Pfam" id="PF13529">
    <property type="entry name" value="Peptidase_C39_2"/>
    <property type="match status" value="1"/>
</dbReference>
<accession>A0ABR7N6R5</accession>
<dbReference type="PANTHER" id="PTHR37806">
    <property type="entry name" value="LMO0724 PROTEIN"/>
    <property type="match status" value="1"/>
</dbReference>
<reference evidence="2 3" key="1">
    <citation type="submission" date="2020-08" db="EMBL/GenBank/DDBJ databases">
        <title>Genome public.</title>
        <authorList>
            <person name="Liu C."/>
            <person name="Sun Q."/>
        </authorList>
    </citation>
    <scope>NUCLEOTIDE SEQUENCE [LARGE SCALE GENOMIC DNA]</scope>
    <source>
        <strain evidence="2 3">NSJ-46</strain>
    </source>
</reference>
<dbReference type="Proteomes" id="UP000657421">
    <property type="component" value="Unassembled WGS sequence"/>
</dbReference>
<evidence type="ECO:0000259" key="1">
    <source>
        <dbReference type="Pfam" id="PF13529"/>
    </source>
</evidence>
<organism evidence="2 3">
    <name type="scientific">Jingyaoa shaoxingensis</name>
    <dbReference type="NCBI Taxonomy" id="2763671"/>
    <lineage>
        <taxon>Bacteria</taxon>
        <taxon>Bacillati</taxon>
        <taxon>Bacillota</taxon>
        <taxon>Clostridia</taxon>
        <taxon>Lachnospirales</taxon>
        <taxon>Lachnospiraceae</taxon>
        <taxon>Jingyaoa</taxon>
    </lineage>
</organism>
<evidence type="ECO:0000313" key="2">
    <source>
        <dbReference type="EMBL" id="MBC8572100.1"/>
    </source>
</evidence>
<dbReference type="Gene3D" id="3.90.70.10">
    <property type="entry name" value="Cysteine proteinases"/>
    <property type="match status" value="1"/>
</dbReference>
<keyword evidence="3" id="KW-1185">Reference proteome</keyword>
<gene>
    <name evidence="2" type="ORF">H8716_03205</name>
</gene>
<evidence type="ECO:0000313" key="3">
    <source>
        <dbReference type="Proteomes" id="UP000657421"/>
    </source>
</evidence>
<dbReference type="RefSeq" id="WP_249307061.1">
    <property type="nucleotide sequence ID" value="NZ_JACRSZ010000001.1"/>
</dbReference>
<name>A0ABR7N6R5_9FIRM</name>
<protein>
    <submittedName>
        <fullName evidence="2">C39 family peptidase</fullName>
    </submittedName>
</protein>
<feature type="domain" description="Peptidase C39-like" evidence="1">
    <location>
        <begin position="7"/>
        <end position="175"/>
    </location>
</feature>
<sequence length="216" mass="24873">MKKHLIRVPYINQSLNYPTGCESVSSVMLLRHLGYQVTVDEWIENYLECQEFETREDIVYGGDPRKVFCGSPYREDGMGCYAPVICKTLNKVFEKEGIYHAVDETGSSMEELLSTYIDQGMPVVFWACIDMKEPIVGPSWKLEEAPQETFTWISNEHCMLLVGYDEEGYYFNDPYENHGVIRYEKELVQKRHEAQYAMAVGIQYKNGNAITANTAN</sequence>